<dbReference type="PANTHER" id="PTHR11766:SF0">
    <property type="entry name" value="TYROSINE--TRNA LIGASE, MITOCHONDRIAL"/>
    <property type="match status" value="1"/>
</dbReference>
<evidence type="ECO:0000256" key="3">
    <source>
        <dbReference type="ARBA" id="ARBA00022840"/>
    </source>
</evidence>
<dbReference type="InterPro" id="IPR024107">
    <property type="entry name" value="Tyr-tRNA-ligase_bac_1"/>
</dbReference>
<keyword evidence="3 8" id="KW-0067">ATP-binding</keyword>
<comment type="subcellular location">
    <subcellularLocation>
        <location evidence="8">Cytoplasm</location>
    </subcellularLocation>
</comment>
<dbReference type="GO" id="GO:0006437">
    <property type="term" value="P:tyrosyl-tRNA aminoacylation"/>
    <property type="evidence" value="ECO:0007669"/>
    <property type="project" value="UniProtKB-UniRule"/>
</dbReference>
<dbReference type="Pfam" id="PF00579">
    <property type="entry name" value="tRNA-synt_1b"/>
    <property type="match status" value="1"/>
</dbReference>
<dbReference type="PROSITE" id="PS50889">
    <property type="entry name" value="S4"/>
    <property type="match status" value="1"/>
</dbReference>
<dbReference type="PROSITE" id="PS00178">
    <property type="entry name" value="AA_TRNA_LIGASE_I"/>
    <property type="match status" value="1"/>
</dbReference>
<evidence type="ECO:0000256" key="5">
    <source>
        <dbReference type="ARBA" id="ARBA00022917"/>
    </source>
</evidence>
<feature type="binding site" evidence="8">
    <location>
        <position position="232"/>
    </location>
    <ligand>
        <name>ATP</name>
        <dbReference type="ChEBI" id="CHEBI:30616"/>
    </ligand>
</feature>
<feature type="binding site" evidence="8">
    <location>
        <position position="169"/>
    </location>
    <ligand>
        <name>L-tyrosine</name>
        <dbReference type="ChEBI" id="CHEBI:58315"/>
    </ligand>
</feature>
<dbReference type="Gene3D" id="3.10.290.10">
    <property type="entry name" value="RNA-binding S4 domain"/>
    <property type="match status" value="1"/>
</dbReference>
<comment type="catalytic activity">
    <reaction evidence="7 8">
        <text>tRNA(Tyr) + L-tyrosine + ATP = L-tyrosyl-tRNA(Tyr) + AMP + diphosphate + H(+)</text>
        <dbReference type="Rhea" id="RHEA:10220"/>
        <dbReference type="Rhea" id="RHEA-COMP:9706"/>
        <dbReference type="Rhea" id="RHEA-COMP:9707"/>
        <dbReference type="ChEBI" id="CHEBI:15378"/>
        <dbReference type="ChEBI" id="CHEBI:30616"/>
        <dbReference type="ChEBI" id="CHEBI:33019"/>
        <dbReference type="ChEBI" id="CHEBI:58315"/>
        <dbReference type="ChEBI" id="CHEBI:78442"/>
        <dbReference type="ChEBI" id="CHEBI:78536"/>
        <dbReference type="ChEBI" id="CHEBI:456215"/>
        <dbReference type="EC" id="6.1.1.1"/>
    </reaction>
</comment>
<evidence type="ECO:0000256" key="2">
    <source>
        <dbReference type="ARBA" id="ARBA00022741"/>
    </source>
</evidence>
<dbReference type="PRINTS" id="PR01040">
    <property type="entry name" value="TRNASYNTHTYR"/>
</dbReference>
<proteinExistence type="inferred from homology"/>
<evidence type="ECO:0000313" key="11">
    <source>
        <dbReference type="EMBL" id="TYB30310.1"/>
    </source>
</evidence>
<evidence type="ECO:0000259" key="10">
    <source>
        <dbReference type="Pfam" id="PF22421"/>
    </source>
</evidence>
<dbReference type="Pfam" id="PF22421">
    <property type="entry name" value="SYY_C-terminal"/>
    <property type="match status" value="1"/>
</dbReference>
<evidence type="ECO:0000313" key="12">
    <source>
        <dbReference type="Proteomes" id="UP000324143"/>
    </source>
</evidence>
<dbReference type="Gene3D" id="3.40.50.620">
    <property type="entry name" value="HUPs"/>
    <property type="match status" value="1"/>
</dbReference>
<dbReference type="InterPro" id="IPR036986">
    <property type="entry name" value="S4_RNA-bd_sf"/>
</dbReference>
<keyword evidence="1 8" id="KW-0436">Ligase</keyword>
<dbReference type="GO" id="GO:0003723">
    <property type="term" value="F:RNA binding"/>
    <property type="evidence" value="ECO:0007669"/>
    <property type="project" value="UniProtKB-KW"/>
</dbReference>
<dbReference type="FunFam" id="1.10.240.10:FF:000001">
    <property type="entry name" value="Tyrosine--tRNA ligase"/>
    <property type="match status" value="1"/>
</dbReference>
<comment type="subunit">
    <text evidence="8">Homodimer.</text>
</comment>
<dbReference type="CDD" id="cd00805">
    <property type="entry name" value="TyrRS_core"/>
    <property type="match status" value="1"/>
</dbReference>
<keyword evidence="8" id="KW-0963">Cytoplasm</keyword>
<protein>
    <recommendedName>
        <fullName evidence="8">Tyrosine--tRNA ligase</fullName>
        <ecNumber evidence="8">6.1.1.1</ecNumber>
    </recommendedName>
    <alternativeName>
        <fullName evidence="8">Tyrosyl-tRNA synthetase</fullName>
        <shortName evidence="8">TyrRS</shortName>
    </alternativeName>
</protein>
<dbReference type="GO" id="GO:0005524">
    <property type="term" value="F:ATP binding"/>
    <property type="evidence" value="ECO:0007669"/>
    <property type="project" value="UniProtKB-UniRule"/>
</dbReference>
<comment type="function">
    <text evidence="8">Catalyzes the attachment of tyrosine to tRNA(Tyr) in a two-step reaction: tyrosine is first activated by ATP to form Tyr-AMP and then transferred to the acceptor end of tRNA(Tyr).</text>
</comment>
<feature type="binding site" evidence="8">
    <location>
        <position position="173"/>
    </location>
    <ligand>
        <name>L-tyrosine</name>
        <dbReference type="ChEBI" id="CHEBI:58315"/>
    </ligand>
</feature>
<dbReference type="InterPro" id="IPR001412">
    <property type="entry name" value="aa-tRNA-synth_I_CS"/>
</dbReference>
<evidence type="ECO:0000256" key="6">
    <source>
        <dbReference type="ARBA" id="ARBA00023146"/>
    </source>
</evidence>
<evidence type="ECO:0000256" key="9">
    <source>
        <dbReference type="PROSITE-ProRule" id="PRU00182"/>
    </source>
</evidence>
<feature type="short sequence motif" description="'HIGH' region" evidence="8">
    <location>
        <begin position="41"/>
        <end position="50"/>
    </location>
</feature>
<dbReference type="InterPro" id="IPR024088">
    <property type="entry name" value="Tyr-tRNA-ligase_bac-type"/>
</dbReference>
<evidence type="ECO:0000256" key="1">
    <source>
        <dbReference type="ARBA" id="ARBA00022598"/>
    </source>
</evidence>
<dbReference type="Proteomes" id="UP000324143">
    <property type="component" value="Unassembled WGS sequence"/>
</dbReference>
<evidence type="ECO:0000256" key="7">
    <source>
        <dbReference type="ARBA" id="ARBA00048248"/>
    </source>
</evidence>
<dbReference type="InterPro" id="IPR002307">
    <property type="entry name" value="Tyr-tRNA-ligase"/>
</dbReference>
<name>A0A5D0MFU4_9BACT</name>
<sequence length="412" mass="47422">MATVFSKLKNRGFIESITNEEKIEEIFDKKQEIVCYTGFDPTGDSLHIGHLIPIIALKHIEDAGYSPIALLGGGTAMIGDPSGKTEMRKMITKDTIRKYSKNMREQIGKFLNVDKGKSKILNNAEWLEDLNYIDFLREIGSKFSVNRMLSAEAYKIRLERGLSFIEFNYQILQAYDFLTLFRKEGCIMQMGGNDQWGNILAGVDLIRRMEQQEVNAFTYPLLTTASGKKMGKTEDGAVWLDPDKFSPYKFFQYFRNVEDEDVFKLLKIFTFLPLGEIEKMKKWKNTKKINKAKEKLAFEATKFVHGKEEAKKALNSSRAVFEGNKKKAKAIPEFEVKEEEVKEEIRLRDLMADKGITDSKSKAKRLIKQGGVYVNDERIEHFAHSVDKSDFDEEGVLMLRVGKKKYYKLKLV</sequence>
<dbReference type="PANTHER" id="PTHR11766">
    <property type="entry name" value="TYROSYL-TRNA SYNTHETASE"/>
    <property type="match status" value="1"/>
</dbReference>
<dbReference type="GO" id="GO:0004831">
    <property type="term" value="F:tyrosine-tRNA ligase activity"/>
    <property type="evidence" value="ECO:0007669"/>
    <property type="project" value="UniProtKB-UniRule"/>
</dbReference>
<feature type="short sequence motif" description="'KMSKS' region" evidence="8">
    <location>
        <begin position="229"/>
        <end position="233"/>
    </location>
</feature>
<dbReference type="SUPFAM" id="SSF55174">
    <property type="entry name" value="Alpha-L RNA-binding motif"/>
    <property type="match status" value="1"/>
</dbReference>
<evidence type="ECO:0000256" key="4">
    <source>
        <dbReference type="ARBA" id="ARBA00022884"/>
    </source>
</evidence>
<keyword evidence="4 9" id="KW-0694">RNA-binding</keyword>
<dbReference type="GO" id="GO:0005829">
    <property type="term" value="C:cytosol"/>
    <property type="evidence" value="ECO:0007669"/>
    <property type="project" value="TreeGrafter"/>
</dbReference>
<comment type="similarity">
    <text evidence="8">Belongs to the class-I aminoacyl-tRNA synthetase family. TyrS type 1 subfamily.</text>
</comment>
<dbReference type="InterPro" id="IPR054608">
    <property type="entry name" value="SYY-like_C"/>
</dbReference>
<reference evidence="11" key="1">
    <citation type="submission" date="2019-08" db="EMBL/GenBank/DDBJ databases">
        <title>Genomic characterization of a novel candidate phylum (ARYD3) from a high temperature, high salinity tertiary oil reservoir in north central Oklahoma, USA.</title>
        <authorList>
            <person name="Youssef N.H."/>
            <person name="Yadav A."/>
            <person name="Elshahed M.S."/>
        </authorList>
    </citation>
    <scope>NUCLEOTIDE SEQUENCE [LARGE SCALE GENOMIC DNA]</scope>
    <source>
        <strain evidence="11">ARYD3</strain>
    </source>
</reference>
<dbReference type="HAMAP" id="MF_02006">
    <property type="entry name" value="Tyr_tRNA_synth_type1"/>
    <property type="match status" value="1"/>
</dbReference>
<keyword evidence="6 8" id="KW-0030">Aminoacyl-tRNA synthetase</keyword>
<dbReference type="EC" id="6.1.1.1" evidence="8"/>
<dbReference type="SUPFAM" id="SSF52374">
    <property type="entry name" value="Nucleotidylyl transferase"/>
    <property type="match status" value="1"/>
</dbReference>
<keyword evidence="2 8" id="KW-0547">Nucleotide-binding</keyword>
<evidence type="ECO:0000256" key="8">
    <source>
        <dbReference type="HAMAP-Rule" id="MF_02006"/>
    </source>
</evidence>
<feature type="binding site" evidence="8">
    <location>
        <position position="36"/>
    </location>
    <ligand>
        <name>L-tyrosine</name>
        <dbReference type="ChEBI" id="CHEBI:58315"/>
    </ligand>
</feature>
<dbReference type="InterPro" id="IPR014729">
    <property type="entry name" value="Rossmann-like_a/b/a_fold"/>
</dbReference>
<dbReference type="NCBIfam" id="TIGR00234">
    <property type="entry name" value="tyrS"/>
    <property type="match status" value="1"/>
</dbReference>
<organism evidence="11 12">
    <name type="scientific">Candidatus Mcinerneyibacterium aminivorans</name>
    <dbReference type="NCBI Taxonomy" id="2703815"/>
    <lineage>
        <taxon>Bacteria</taxon>
        <taxon>Candidatus Macinerneyibacteriota</taxon>
        <taxon>Candidatus Mcinerneyibacteria</taxon>
        <taxon>Candidatus Mcinerneyibacteriales</taxon>
        <taxon>Candidatus Mcinerneyibacteriaceae</taxon>
        <taxon>Candidatus Mcinerneyibacterium</taxon>
    </lineage>
</organism>
<dbReference type="Gene3D" id="1.10.240.10">
    <property type="entry name" value="Tyrosyl-Transfer RNA Synthetase"/>
    <property type="match status" value="1"/>
</dbReference>
<dbReference type="AlphaFoldDB" id="A0A5D0MFU4"/>
<dbReference type="InterPro" id="IPR002305">
    <property type="entry name" value="aa-tRNA-synth_Ic"/>
</dbReference>
<comment type="caution">
    <text evidence="11">The sequence shown here is derived from an EMBL/GenBank/DDBJ whole genome shotgun (WGS) entry which is preliminary data.</text>
</comment>
<dbReference type="CDD" id="cd00165">
    <property type="entry name" value="S4"/>
    <property type="match status" value="1"/>
</dbReference>
<accession>A0A5D0MFU4</accession>
<gene>
    <name evidence="8" type="primary">tyrS</name>
    <name evidence="11" type="ORF">FXF47_09870</name>
</gene>
<feature type="domain" description="Tyrosine--tRNA ligase SYY-like C-terminal" evidence="10">
    <location>
        <begin position="327"/>
        <end position="407"/>
    </location>
</feature>
<keyword evidence="12" id="KW-1185">Reference proteome</keyword>
<dbReference type="EMBL" id="VSIX01000146">
    <property type="protein sequence ID" value="TYB30310.1"/>
    <property type="molecule type" value="Genomic_DNA"/>
</dbReference>
<keyword evidence="5 8" id="KW-0648">Protein biosynthesis</keyword>